<proteinExistence type="inferred from homology"/>
<dbReference type="PROSITE" id="PS00525">
    <property type="entry name" value="RIBOSOMAL_L6_1"/>
    <property type="match status" value="1"/>
</dbReference>
<organism evidence="7">
    <name type="scientific">marine metagenome</name>
    <dbReference type="NCBI Taxonomy" id="408172"/>
    <lineage>
        <taxon>unclassified sequences</taxon>
        <taxon>metagenomes</taxon>
        <taxon>ecological metagenomes</taxon>
    </lineage>
</organism>
<evidence type="ECO:0000256" key="4">
    <source>
        <dbReference type="ARBA" id="ARBA00022980"/>
    </source>
</evidence>
<dbReference type="AlphaFoldDB" id="A0A381VGH0"/>
<dbReference type="FunFam" id="3.90.930.12:FF:000002">
    <property type="entry name" value="50S ribosomal protein L6"/>
    <property type="match status" value="1"/>
</dbReference>
<dbReference type="GO" id="GO:0002181">
    <property type="term" value="P:cytoplasmic translation"/>
    <property type="evidence" value="ECO:0007669"/>
    <property type="project" value="TreeGrafter"/>
</dbReference>
<accession>A0A381VGH0</accession>
<dbReference type="Gene3D" id="3.90.930.12">
    <property type="entry name" value="Ribosomal protein L6, alpha-beta domain"/>
    <property type="match status" value="2"/>
</dbReference>
<dbReference type="SUPFAM" id="SSF56053">
    <property type="entry name" value="Ribosomal protein L6"/>
    <property type="match status" value="2"/>
</dbReference>
<dbReference type="InterPro" id="IPR000702">
    <property type="entry name" value="Ribosomal_uL6-like"/>
</dbReference>
<dbReference type="InterPro" id="IPR002358">
    <property type="entry name" value="Ribosomal_uL6_CS"/>
</dbReference>
<dbReference type="GO" id="GO:0003735">
    <property type="term" value="F:structural constituent of ribosome"/>
    <property type="evidence" value="ECO:0007669"/>
    <property type="project" value="InterPro"/>
</dbReference>
<dbReference type="PRINTS" id="PR00059">
    <property type="entry name" value="RIBOSOMALL6"/>
</dbReference>
<feature type="domain" description="Large ribosomal subunit protein uL6 alpha-beta" evidence="6">
    <location>
        <begin position="91"/>
        <end position="163"/>
    </location>
</feature>
<dbReference type="PANTHER" id="PTHR11655">
    <property type="entry name" value="60S/50S RIBOSOMAL PROTEIN L6/L9"/>
    <property type="match status" value="1"/>
</dbReference>
<dbReference type="HAMAP" id="MF_01365_B">
    <property type="entry name" value="Ribosomal_uL6_B"/>
    <property type="match status" value="1"/>
</dbReference>
<protein>
    <recommendedName>
        <fullName evidence="6">Large ribosomal subunit protein uL6 alpha-beta domain-containing protein</fullName>
    </recommendedName>
</protein>
<evidence type="ECO:0000259" key="6">
    <source>
        <dbReference type="Pfam" id="PF00347"/>
    </source>
</evidence>
<gene>
    <name evidence="7" type="ORF">METZ01_LOCUS91722</name>
</gene>
<dbReference type="GO" id="GO:0019843">
    <property type="term" value="F:rRNA binding"/>
    <property type="evidence" value="ECO:0007669"/>
    <property type="project" value="UniProtKB-KW"/>
</dbReference>
<evidence type="ECO:0000313" key="7">
    <source>
        <dbReference type="EMBL" id="SVA38868.1"/>
    </source>
</evidence>
<evidence type="ECO:0000256" key="2">
    <source>
        <dbReference type="ARBA" id="ARBA00022730"/>
    </source>
</evidence>
<dbReference type="GO" id="GO:0022625">
    <property type="term" value="C:cytosolic large ribosomal subunit"/>
    <property type="evidence" value="ECO:0007669"/>
    <property type="project" value="TreeGrafter"/>
</dbReference>
<dbReference type="Pfam" id="PF00347">
    <property type="entry name" value="Ribosomal_L6"/>
    <property type="match status" value="2"/>
</dbReference>
<dbReference type="PIRSF" id="PIRSF002162">
    <property type="entry name" value="Ribosomal_L6"/>
    <property type="match status" value="1"/>
</dbReference>
<evidence type="ECO:0000256" key="3">
    <source>
        <dbReference type="ARBA" id="ARBA00022884"/>
    </source>
</evidence>
<dbReference type="InterPro" id="IPR019906">
    <property type="entry name" value="Ribosomal_uL6_bac-type"/>
</dbReference>
<evidence type="ECO:0000256" key="5">
    <source>
        <dbReference type="ARBA" id="ARBA00023274"/>
    </source>
</evidence>
<dbReference type="InterPro" id="IPR036789">
    <property type="entry name" value="Ribosomal_uL6-like_a/b-dom_sf"/>
</dbReference>
<dbReference type="EMBL" id="UINC01008643">
    <property type="protein sequence ID" value="SVA38868.1"/>
    <property type="molecule type" value="Genomic_DNA"/>
</dbReference>
<keyword evidence="3" id="KW-0694">RNA-binding</keyword>
<keyword evidence="5" id="KW-0687">Ribonucleoprotein</keyword>
<dbReference type="InterPro" id="IPR020040">
    <property type="entry name" value="Ribosomal_uL6_a/b-dom"/>
</dbReference>
<keyword evidence="4" id="KW-0689">Ribosomal protein</keyword>
<name>A0A381VGH0_9ZZZZ</name>
<keyword evidence="2" id="KW-0699">rRNA-binding</keyword>
<sequence length="181" mass="19859">MSRIGKQPISIPEGVNIDVKESLVTVKGPKGTLHIGVHKDMVLNIKDGSLSVARPSDNRGHRSLHGTTRMILHNGIIGVSDGFEKELEIHGIGYQAKMQGNRLILTLGFSHEIHFDPPEEISITANRTEIKVSGIDKQLVGEVSAKIRSFRKPEPYKGKGIRYKGEYVRSKQGKTVGGGEE</sequence>
<feature type="domain" description="Large ribosomal subunit protein uL6 alpha-beta" evidence="6">
    <location>
        <begin position="11"/>
        <end position="82"/>
    </location>
</feature>
<reference evidence="7" key="1">
    <citation type="submission" date="2018-05" db="EMBL/GenBank/DDBJ databases">
        <authorList>
            <person name="Lanie J.A."/>
            <person name="Ng W.-L."/>
            <person name="Kazmierczak K.M."/>
            <person name="Andrzejewski T.M."/>
            <person name="Davidsen T.M."/>
            <person name="Wayne K.J."/>
            <person name="Tettelin H."/>
            <person name="Glass J.I."/>
            <person name="Rusch D."/>
            <person name="Podicherti R."/>
            <person name="Tsui H.-C.T."/>
            <person name="Winkler M.E."/>
        </authorList>
    </citation>
    <scope>NUCLEOTIDE SEQUENCE</scope>
</reference>
<dbReference type="FunFam" id="3.90.930.12:FF:000001">
    <property type="entry name" value="50S ribosomal protein L6"/>
    <property type="match status" value="1"/>
</dbReference>
<comment type="similarity">
    <text evidence="1">Belongs to the universal ribosomal protein uL6 family.</text>
</comment>
<dbReference type="NCBIfam" id="TIGR03654">
    <property type="entry name" value="L6_bact"/>
    <property type="match status" value="1"/>
</dbReference>
<dbReference type="PANTHER" id="PTHR11655:SF14">
    <property type="entry name" value="LARGE RIBOSOMAL SUBUNIT PROTEIN UL6M"/>
    <property type="match status" value="1"/>
</dbReference>
<evidence type="ECO:0000256" key="1">
    <source>
        <dbReference type="ARBA" id="ARBA00009356"/>
    </source>
</evidence>